<reference evidence="2" key="1">
    <citation type="submission" date="2023-10" db="EMBL/GenBank/DDBJ databases">
        <authorList>
            <person name="Chen Y."/>
            <person name="Shah S."/>
            <person name="Dougan E. K."/>
            <person name="Thang M."/>
            <person name="Chan C."/>
        </authorList>
    </citation>
    <scope>NUCLEOTIDE SEQUENCE [LARGE SCALE GENOMIC DNA]</scope>
</reference>
<organism evidence="2 3">
    <name type="scientific">Prorocentrum cordatum</name>
    <dbReference type="NCBI Taxonomy" id="2364126"/>
    <lineage>
        <taxon>Eukaryota</taxon>
        <taxon>Sar</taxon>
        <taxon>Alveolata</taxon>
        <taxon>Dinophyceae</taxon>
        <taxon>Prorocentrales</taxon>
        <taxon>Prorocentraceae</taxon>
        <taxon>Prorocentrum</taxon>
    </lineage>
</organism>
<evidence type="ECO:0000313" key="3">
    <source>
        <dbReference type="Proteomes" id="UP001189429"/>
    </source>
</evidence>
<gene>
    <name evidence="2" type="ORF">PCOR1329_LOCUS80611</name>
</gene>
<sequence>MGAASTPELGPWLVGFSVGVLLDVAARSALRRRCGRSRCAALAGAPAPAGGPPLLGARGPRLAKALLAGALLASAAAAARCGPALRGGVAARRPGRREGPEAGAGPEAACVLHSLEEETDEVVVVASSDGTMSSRSHRQMSVSSRHDGR</sequence>
<feature type="region of interest" description="Disordered" evidence="1">
    <location>
        <begin position="126"/>
        <end position="149"/>
    </location>
</feature>
<proteinExistence type="predicted"/>
<dbReference type="EMBL" id="CAUYUJ010021437">
    <property type="protein sequence ID" value="CAK0904658.1"/>
    <property type="molecule type" value="Genomic_DNA"/>
</dbReference>
<feature type="region of interest" description="Disordered" evidence="1">
    <location>
        <begin position="87"/>
        <end position="108"/>
    </location>
</feature>
<evidence type="ECO:0000313" key="2">
    <source>
        <dbReference type="EMBL" id="CAK0904658.1"/>
    </source>
</evidence>
<dbReference type="Proteomes" id="UP001189429">
    <property type="component" value="Unassembled WGS sequence"/>
</dbReference>
<name>A0ABN9Y097_9DINO</name>
<evidence type="ECO:0000256" key="1">
    <source>
        <dbReference type="SAM" id="MobiDB-lite"/>
    </source>
</evidence>
<keyword evidence="3" id="KW-1185">Reference proteome</keyword>
<comment type="caution">
    <text evidence="2">The sequence shown here is derived from an EMBL/GenBank/DDBJ whole genome shotgun (WGS) entry which is preliminary data.</text>
</comment>
<accession>A0ABN9Y097</accession>
<protein>
    <submittedName>
        <fullName evidence="2">Uncharacterized protein</fullName>
    </submittedName>
</protein>